<dbReference type="SUPFAM" id="SSF48425">
    <property type="entry name" value="Sec7 domain"/>
    <property type="match status" value="1"/>
</dbReference>
<dbReference type="Pfam" id="PF01369">
    <property type="entry name" value="Sec7"/>
    <property type="match status" value="1"/>
</dbReference>
<feature type="domain" description="SEC7" evidence="3">
    <location>
        <begin position="258"/>
        <end position="428"/>
    </location>
</feature>
<feature type="domain" description="PH" evidence="2">
    <location>
        <begin position="473"/>
        <end position="585"/>
    </location>
</feature>
<feature type="compositionally biased region" description="Low complexity" evidence="1">
    <location>
        <begin position="65"/>
        <end position="78"/>
    </location>
</feature>
<organism evidence="4 5">
    <name type="scientific">Panagrellus redivivus</name>
    <name type="common">Microworm</name>
    <dbReference type="NCBI Taxonomy" id="6233"/>
    <lineage>
        <taxon>Eukaryota</taxon>
        <taxon>Metazoa</taxon>
        <taxon>Ecdysozoa</taxon>
        <taxon>Nematoda</taxon>
        <taxon>Chromadorea</taxon>
        <taxon>Rhabditida</taxon>
        <taxon>Tylenchina</taxon>
        <taxon>Panagrolaimomorpha</taxon>
        <taxon>Panagrolaimoidea</taxon>
        <taxon>Panagrolaimidae</taxon>
        <taxon>Panagrellus</taxon>
    </lineage>
</organism>
<feature type="compositionally biased region" description="Polar residues" evidence="1">
    <location>
        <begin position="727"/>
        <end position="737"/>
    </location>
</feature>
<feature type="region of interest" description="Disordered" evidence="1">
    <location>
        <begin position="719"/>
        <end position="751"/>
    </location>
</feature>
<feature type="compositionally biased region" description="Polar residues" evidence="1">
    <location>
        <begin position="197"/>
        <end position="215"/>
    </location>
</feature>
<feature type="compositionally biased region" description="Polar residues" evidence="1">
    <location>
        <begin position="14"/>
        <end position="25"/>
    </location>
</feature>
<dbReference type="Pfam" id="PF15410">
    <property type="entry name" value="PH_9"/>
    <property type="match status" value="1"/>
</dbReference>
<dbReference type="Gene3D" id="2.30.29.30">
    <property type="entry name" value="Pleckstrin-homology domain (PH domain)/Phosphotyrosine-binding domain (PTB)"/>
    <property type="match status" value="1"/>
</dbReference>
<accession>A0A7E4W5I4</accession>
<feature type="compositionally biased region" description="Polar residues" evidence="1">
    <location>
        <begin position="248"/>
        <end position="260"/>
    </location>
</feature>
<evidence type="ECO:0000256" key="1">
    <source>
        <dbReference type="SAM" id="MobiDB-lite"/>
    </source>
</evidence>
<evidence type="ECO:0000259" key="2">
    <source>
        <dbReference type="PROSITE" id="PS50003"/>
    </source>
</evidence>
<dbReference type="Proteomes" id="UP000492821">
    <property type="component" value="Unassembled WGS sequence"/>
</dbReference>
<feature type="region of interest" description="Disordered" evidence="1">
    <location>
        <begin position="244"/>
        <end position="265"/>
    </location>
</feature>
<reference evidence="5" key="2">
    <citation type="submission" date="2020-10" db="UniProtKB">
        <authorList>
            <consortium name="WormBaseParasite"/>
        </authorList>
    </citation>
    <scope>IDENTIFICATION</scope>
</reference>
<dbReference type="GO" id="GO:0005085">
    <property type="term" value="F:guanyl-nucleotide exchange factor activity"/>
    <property type="evidence" value="ECO:0007669"/>
    <property type="project" value="InterPro"/>
</dbReference>
<feature type="region of interest" description="Disordered" evidence="1">
    <location>
        <begin position="195"/>
        <end position="215"/>
    </location>
</feature>
<feature type="compositionally biased region" description="Polar residues" evidence="1">
    <location>
        <begin position="40"/>
        <end position="58"/>
    </location>
</feature>
<name>A0A7E4W5I4_PANRE</name>
<dbReference type="SMART" id="SM00222">
    <property type="entry name" value="Sec7"/>
    <property type="match status" value="1"/>
</dbReference>
<evidence type="ECO:0000259" key="3">
    <source>
        <dbReference type="PROSITE" id="PS50190"/>
    </source>
</evidence>
<dbReference type="PANTHER" id="PTHR10663:SF376">
    <property type="entry name" value="PH AND SEC7 DOMAIN-CONTAINING PROTEIN"/>
    <property type="match status" value="1"/>
</dbReference>
<dbReference type="PROSITE" id="PS50190">
    <property type="entry name" value="SEC7"/>
    <property type="match status" value="1"/>
</dbReference>
<dbReference type="GO" id="GO:0032012">
    <property type="term" value="P:regulation of ARF protein signal transduction"/>
    <property type="evidence" value="ECO:0007669"/>
    <property type="project" value="InterPro"/>
</dbReference>
<reference evidence="4" key="1">
    <citation type="journal article" date="2013" name="Genetics">
        <title>The draft genome and transcriptome of Panagrellus redivivus are shaped by the harsh demands of a free-living lifestyle.</title>
        <authorList>
            <person name="Srinivasan J."/>
            <person name="Dillman A.R."/>
            <person name="Macchietto M.G."/>
            <person name="Heikkinen L."/>
            <person name="Lakso M."/>
            <person name="Fracchia K.M."/>
            <person name="Antoshechkin I."/>
            <person name="Mortazavi A."/>
            <person name="Wong G."/>
            <person name="Sternberg P.W."/>
        </authorList>
    </citation>
    <scope>NUCLEOTIDE SEQUENCE [LARGE SCALE GENOMIC DNA]</scope>
    <source>
        <strain evidence="4">MT8872</strain>
    </source>
</reference>
<evidence type="ECO:0000313" key="5">
    <source>
        <dbReference type="WBParaSite" id="Pan_g6328.t1"/>
    </source>
</evidence>
<dbReference type="InterPro" id="IPR011993">
    <property type="entry name" value="PH-like_dom_sf"/>
</dbReference>
<dbReference type="AlphaFoldDB" id="A0A7E4W5I4"/>
<feature type="region of interest" description="Disordered" evidence="1">
    <location>
        <begin position="118"/>
        <end position="137"/>
    </location>
</feature>
<dbReference type="Gene3D" id="1.10.1000.11">
    <property type="entry name" value="Arf Nucleotide-binding Site Opener,domain 2"/>
    <property type="match status" value="1"/>
</dbReference>
<dbReference type="InterPro" id="IPR035999">
    <property type="entry name" value="Sec7_dom_sf"/>
</dbReference>
<dbReference type="PANTHER" id="PTHR10663">
    <property type="entry name" value="GUANYL-NUCLEOTIDE EXCHANGE FACTOR"/>
    <property type="match status" value="1"/>
</dbReference>
<dbReference type="SMART" id="SM00233">
    <property type="entry name" value="PH"/>
    <property type="match status" value="1"/>
</dbReference>
<sequence>MTEVISRIAPPMSAKSQQSTGSPSPGASRIPRFDRRQRESGSGSVDTTNTNQETSTDNVVEGRSGDNSSSGSPTSSNSKQRLTPRYEAFVMTGDKILTVNNKVSPSFAQAYSKQLPPTTEILEPPTTPTRTGAFDDFPSMQHRNMKRRFEPETAVPASQSERILLQSEDDEFSSQAYNADRASPSNMIVNEVESKNHSVSTLPENTILNSGSSTARLTRRMTDDKQSSFINPKLVEAGRSTDIHPATNGHTYSPPGTFSPQHRRSRSRLTITNSVSIDLKAAAVQAQRMFNLEGYNRLHVSQILMQKDVFSEAVTLEFLNLLEFASLKLDVALRLFFNHVRLIGESDNRANLLKLFAARYWECNPTLYNSCDELHTLTCALLLLNSDLHGPNTGKKMALRDFVENIGNTGCRFERNLLRTLYNDILAHPFKYDEDEKPNKSSEASTSRASGVLRSLSKKVSKKAVLPDFNKHADYRHGWLVKKSIYDTDGKRTPLGRRHWKTCYGTVRGMVLYLHKDEKCFEAGHFAAFNGCILLHHCVASVERDYKKRANCFHLRTANFGEFLFQTGNPQEVASWVEAINFVSAAFSLPVLPAPAAAINDALPFHKPLLPSAPTKLAIPDQLKSHQEKVIEMEERLASLRQGAPPMKAKGKSVYDYFYRERYLENERDRYSTYVNILRAKLEVVSQNELCSRRSSMRALTTPARQNAYITSIPITSHTSSLPPSAGPTTAFGTMSSGHVPGSKKSVNASREASFSNTPALAEAMRIANGCLPSVHDGEVAVYSDDDQGSYKKAVKP</sequence>
<dbReference type="SUPFAM" id="SSF50729">
    <property type="entry name" value="PH domain-like"/>
    <property type="match status" value="1"/>
</dbReference>
<feature type="region of interest" description="Disordered" evidence="1">
    <location>
        <begin position="1"/>
        <end position="83"/>
    </location>
</feature>
<proteinExistence type="predicted"/>
<dbReference type="InterPro" id="IPR001849">
    <property type="entry name" value="PH_domain"/>
</dbReference>
<dbReference type="InterPro" id="IPR023394">
    <property type="entry name" value="Sec7_C_sf"/>
</dbReference>
<protein>
    <submittedName>
        <fullName evidence="5">SEC7 domain-containing protein</fullName>
    </submittedName>
</protein>
<dbReference type="PROSITE" id="PS50003">
    <property type="entry name" value="PH_DOMAIN"/>
    <property type="match status" value="1"/>
</dbReference>
<dbReference type="InterPro" id="IPR041681">
    <property type="entry name" value="PH_9"/>
</dbReference>
<dbReference type="InterPro" id="IPR000904">
    <property type="entry name" value="Sec7_dom"/>
</dbReference>
<evidence type="ECO:0000313" key="4">
    <source>
        <dbReference type="Proteomes" id="UP000492821"/>
    </source>
</evidence>
<keyword evidence="4" id="KW-1185">Reference proteome</keyword>
<dbReference type="WBParaSite" id="Pan_g6328.t1">
    <property type="protein sequence ID" value="Pan_g6328.t1"/>
    <property type="gene ID" value="Pan_g6328"/>
</dbReference>